<reference evidence="1 2" key="1">
    <citation type="journal article" date="2019" name="Genome Biol. Evol.">
        <title>Insights into the evolution of the New World diploid cottons (Gossypium, subgenus Houzingenia) based on genome sequencing.</title>
        <authorList>
            <person name="Grover C.E."/>
            <person name="Arick M.A. 2nd"/>
            <person name="Thrash A."/>
            <person name="Conover J.L."/>
            <person name="Sanders W.S."/>
            <person name="Peterson D.G."/>
            <person name="Frelichowski J.E."/>
            <person name="Scheffler J.A."/>
            <person name="Scheffler B.E."/>
            <person name="Wendel J.F."/>
        </authorList>
    </citation>
    <scope>NUCLEOTIDE SEQUENCE [LARGE SCALE GENOMIC DNA]</scope>
    <source>
        <strain evidence="1">185</strain>
        <tissue evidence="1">Leaf</tissue>
    </source>
</reference>
<dbReference type="AlphaFoldDB" id="A0A7J8Y8S9"/>
<feature type="non-terminal residue" evidence="1">
    <location>
        <position position="425"/>
    </location>
</feature>
<evidence type="ECO:0008006" key="3">
    <source>
        <dbReference type="Google" id="ProtNLM"/>
    </source>
</evidence>
<comment type="caution">
    <text evidence="1">The sequence shown here is derived from an EMBL/GenBank/DDBJ whole genome shotgun (WGS) entry which is preliminary data.</text>
</comment>
<evidence type="ECO:0000313" key="1">
    <source>
        <dbReference type="EMBL" id="MBA0696006.1"/>
    </source>
</evidence>
<dbReference type="Proteomes" id="UP000593577">
    <property type="component" value="Unassembled WGS sequence"/>
</dbReference>
<keyword evidence="2" id="KW-1185">Reference proteome</keyword>
<dbReference type="PANTHER" id="PTHR31973">
    <property type="entry name" value="POLYPROTEIN, PUTATIVE-RELATED"/>
    <property type="match status" value="1"/>
</dbReference>
<evidence type="ECO:0000313" key="2">
    <source>
        <dbReference type="Proteomes" id="UP000593577"/>
    </source>
</evidence>
<accession>A0A7J8Y8S9</accession>
<sequence length="425" mass="49205">VEVDGEDDDGGVECDGEGNLEGVEFVGEGAVGGVQADREGVSAIGIKVDEYGGVKSGGQINLGFTVGEDNDSEVVVDEYAVVEKRRIGIRLRYETQMNMKALLGSIKMKNMKMDGKQFKNVNRKYSKECRKQLKFIKNKLKKVVVRFIASLNCLWRIRASYSSIVKCLQIKTFQDEHHCSNHPNTKLRKIQRRCAFEIHVNVTIDCCYRVKKIVKEKMPGNHKEEFGLLWDYTHELRLKMPRSTIRMAFQRVTVDFLLHFKRYYVCFDALKRGWKAGCRQLIGLDSCFLKCPLKSEFLTAGIEIAISDILSRVDHRNCARHVFANWSMRKLGKSYEYDFWQIVKCTTEREWDDLYSTLEKKYTDVYNSLMKKSPKMWTRVFWGTTCKSDIVGNNLCEAFNSIIVEARFKSIIKVLEDIRTKMMNR</sequence>
<proteinExistence type="predicted"/>
<protein>
    <recommendedName>
        <fullName evidence="3">Transposase MuDR plant domain-containing protein</fullName>
    </recommendedName>
</protein>
<name>A0A7J8Y8S9_GOSAI</name>
<dbReference type="PANTHER" id="PTHR31973:SF187">
    <property type="entry name" value="MUTATOR TRANSPOSASE MUDRA PROTEIN"/>
    <property type="match status" value="1"/>
</dbReference>
<feature type="non-terminal residue" evidence="1">
    <location>
        <position position="1"/>
    </location>
</feature>
<organism evidence="1 2">
    <name type="scientific">Gossypium aridum</name>
    <name type="common">American cotton</name>
    <name type="synonym">Erioxylum aridum</name>
    <dbReference type="NCBI Taxonomy" id="34290"/>
    <lineage>
        <taxon>Eukaryota</taxon>
        <taxon>Viridiplantae</taxon>
        <taxon>Streptophyta</taxon>
        <taxon>Embryophyta</taxon>
        <taxon>Tracheophyta</taxon>
        <taxon>Spermatophyta</taxon>
        <taxon>Magnoliopsida</taxon>
        <taxon>eudicotyledons</taxon>
        <taxon>Gunneridae</taxon>
        <taxon>Pentapetalae</taxon>
        <taxon>rosids</taxon>
        <taxon>malvids</taxon>
        <taxon>Malvales</taxon>
        <taxon>Malvaceae</taxon>
        <taxon>Malvoideae</taxon>
        <taxon>Gossypium</taxon>
    </lineage>
</organism>
<dbReference type="EMBL" id="JABFAA010000011">
    <property type="protein sequence ID" value="MBA0696006.1"/>
    <property type="molecule type" value="Genomic_DNA"/>
</dbReference>
<gene>
    <name evidence="1" type="ORF">Goari_002596</name>
</gene>